<reference evidence="5" key="1">
    <citation type="journal article" date="2013" name="Environ. Microbiol.">
        <title>Seasonally variable intestinal metagenomes of the red palm weevil (Rhynchophorus ferrugineus).</title>
        <authorList>
            <person name="Jia S."/>
            <person name="Zhang X."/>
            <person name="Zhang G."/>
            <person name="Yin A."/>
            <person name="Zhang S."/>
            <person name="Li F."/>
            <person name="Wang L."/>
            <person name="Zhao D."/>
            <person name="Yun Q."/>
            <person name="Tala"/>
            <person name="Wang J."/>
            <person name="Sun G."/>
            <person name="Baabdullah M."/>
            <person name="Yu X."/>
            <person name="Hu S."/>
            <person name="Al-Mssallem I.S."/>
            <person name="Yu J."/>
        </authorList>
    </citation>
    <scope>NUCLEOTIDE SEQUENCE</scope>
</reference>
<dbReference type="GO" id="GO:0004553">
    <property type="term" value="F:hydrolase activity, hydrolyzing O-glycosyl compounds"/>
    <property type="evidence" value="ECO:0007669"/>
    <property type="project" value="InterPro"/>
</dbReference>
<name>A0A060BIA5_9GAMM</name>
<comment type="similarity">
    <text evidence="3">Belongs to the glycosyl hydrolase 5 (cellulase A) family.</text>
</comment>
<evidence type="ECO:0000256" key="3">
    <source>
        <dbReference type="RuleBase" id="RU361153"/>
    </source>
</evidence>
<protein>
    <submittedName>
        <fullName evidence="5">Cellulase</fullName>
    </submittedName>
</protein>
<evidence type="ECO:0000256" key="2">
    <source>
        <dbReference type="ARBA" id="ARBA00023295"/>
    </source>
</evidence>
<evidence type="ECO:0000259" key="4">
    <source>
        <dbReference type="Pfam" id="PF00150"/>
    </source>
</evidence>
<dbReference type="EMBL" id="KF116503">
    <property type="protein sequence ID" value="AIA83748.1"/>
    <property type="molecule type" value="Genomic_DNA"/>
</dbReference>
<keyword evidence="2 3" id="KW-0326">Glycosidase</keyword>
<organism evidence="5">
    <name type="scientific">uncultured Cellvibrio sp</name>
    <dbReference type="NCBI Taxonomy" id="174586"/>
    <lineage>
        <taxon>Bacteria</taxon>
        <taxon>Pseudomonadati</taxon>
        <taxon>Pseudomonadota</taxon>
        <taxon>Gammaproteobacteria</taxon>
        <taxon>Cellvibrionales</taxon>
        <taxon>Cellvibrionaceae</taxon>
        <taxon>Cellvibrio</taxon>
        <taxon>environmental samples</taxon>
    </lineage>
</organism>
<proteinExistence type="inferred from homology"/>
<dbReference type="InterPro" id="IPR017853">
    <property type="entry name" value="GH"/>
</dbReference>
<feature type="domain" description="Glycoside hydrolase family 5" evidence="4">
    <location>
        <begin position="1"/>
        <end position="80"/>
    </location>
</feature>
<dbReference type="InterPro" id="IPR001547">
    <property type="entry name" value="Glyco_hydro_5"/>
</dbReference>
<sequence>WLEENCTKDKQEEVNKKQKALWTQIAVQFKDYDEHLLFAGCNEPNVENAEQMEVLKSYEQTFVNAVRATGGKNFYRNLIVRARQRTLTRRQHCSEICLRT</sequence>
<dbReference type="Gene3D" id="3.20.20.80">
    <property type="entry name" value="Glycosidases"/>
    <property type="match status" value="1"/>
</dbReference>
<evidence type="ECO:0000256" key="1">
    <source>
        <dbReference type="ARBA" id="ARBA00022801"/>
    </source>
</evidence>
<dbReference type="AlphaFoldDB" id="A0A060BIA5"/>
<dbReference type="Pfam" id="PF00150">
    <property type="entry name" value="Cellulase"/>
    <property type="match status" value="1"/>
</dbReference>
<keyword evidence="1 3" id="KW-0378">Hydrolase</keyword>
<dbReference type="GO" id="GO:0000272">
    <property type="term" value="P:polysaccharide catabolic process"/>
    <property type="evidence" value="ECO:0007669"/>
    <property type="project" value="InterPro"/>
</dbReference>
<feature type="non-terminal residue" evidence="5">
    <location>
        <position position="1"/>
    </location>
</feature>
<accession>A0A060BIA5</accession>
<dbReference type="SUPFAM" id="SSF51445">
    <property type="entry name" value="(Trans)glycosidases"/>
    <property type="match status" value="1"/>
</dbReference>
<evidence type="ECO:0000313" key="5">
    <source>
        <dbReference type="EMBL" id="AIA83748.1"/>
    </source>
</evidence>